<feature type="transmembrane region" description="Helical" evidence="2">
    <location>
        <begin position="267"/>
        <end position="293"/>
    </location>
</feature>
<dbReference type="AlphaFoldDB" id="A0A7C2B0W0"/>
<proteinExistence type="predicted"/>
<evidence type="ECO:0000313" key="4">
    <source>
        <dbReference type="EMBL" id="HEF64577.1"/>
    </source>
</evidence>
<keyword evidence="2" id="KW-0812">Transmembrane</keyword>
<feature type="transmembrane region" description="Helical" evidence="2">
    <location>
        <begin position="232"/>
        <end position="255"/>
    </location>
</feature>
<feature type="transmembrane region" description="Helical" evidence="2">
    <location>
        <begin position="299"/>
        <end position="325"/>
    </location>
</feature>
<dbReference type="InterPro" id="IPR058486">
    <property type="entry name" value="DUF8173"/>
</dbReference>
<evidence type="ECO:0000259" key="3">
    <source>
        <dbReference type="Pfam" id="PF26514"/>
    </source>
</evidence>
<protein>
    <recommendedName>
        <fullName evidence="3">DUF8173 domain-containing protein</fullName>
    </recommendedName>
</protein>
<comment type="caution">
    <text evidence="4">The sequence shown here is derived from an EMBL/GenBank/DDBJ whole genome shotgun (WGS) entry which is preliminary data.</text>
</comment>
<dbReference type="EMBL" id="DSJL01000007">
    <property type="protein sequence ID" value="HEF64577.1"/>
    <property type="molecule type" value="Genomic_DNA"/>
</dbReference>
<reference evidence="4" key="1">
    <citation type="journal article" date="2020" name="mSystems">
        <title>Genome- and Community-Level Interaction Insights into Carbon Utilization and Element Cycling Functions of Hydrothermarchaeota in Hydrothermal Sediment.</title>
        <authorList>
            <person name="Zhou Z."/>
            <person name="Liu Y."/>
            <person name="Xu W."/>
            <person name="Pan J."/>
            <person name="Luo Z.H."/>
            <person name="Li M."/>
        </authorList>
    </citation>
    <scope>NUCLEOTIDE SEQUENCE [LARGE SCALE GENOMIC DNA]</scope>
    <source>
        <strain evidence="4">SpSt-222</strain>
    </source>
</reference>
<feature type="transmembrane region" description="Helical" evidence="2">
    <location>
        <begin position="337"/>
        <end position="356"/>
    </location>
</feature>
<organism evidence="4">
    <name type="scientific">Thermomicrobium roseum</name>
    <dbReference type="NCBI Taxonomy" id="500"/>
    <lineage>
        <taxon>Bacteria</taxon>
        <taxon>Pseudomonadati</taxon>
        <taxon>Thermomicrobiota</taxon>
        <taxon>Thermomicrobia</taxon>
        <taxon>Thermomicrobiales</taxon>
        <taxon>Thermomicrobiaceae</taxon>
        <taxon>Thermomicrobium</taxon>
    </lineage>
</organism>
<dbReference type="Pfam" id="PF26514">
    <property type="entry name" value="DUF8173"/>
    <property type="match status" value="1"/>
</dbReference>
<sequence length="426" mass="44356">MRKSVRVWIALVLVTIVAVLPGQVAAAELLAGSSVVIGTSEQLNDDLYAAGNTVEIGGEVTRDVFAAGSTVTVSGRVGGDVTAAAGTIRVTGPVAGSVRVAGGEIDVTAPVGWDLAVLGAGSVTVGRTATIGHDVAIIGAGTVTIDGTVRGSVKGTVGTLIVNGQIDGDIDVEADRVELRDNADVRGALRYRAPQPASIAPGARIAGPQEYTPTPGAEQRERASFARRALEWIGTVLLRLAWALVAGTLLVLALPRQTARVAETLRLAPLASLLWGIGLLVGVPILVIVLAVTVVGLPAALFVLGFYIAVLYLSQVFVGIALVQLLPLAGLRAERRLTLWLMMLVGTTVVLLFRMLPIPFGWTFWWSLVVGLLGLGMVWTAFSGIGLPKRTAVAAVSSPPASQTSSLELPEEQEPRASTHQSTEER</sequence>
<evidence type="ECO:0000256" key="1">
    <source>
        <dbReference type="SAM" id="MobiDB-lite"/>
    </source>
</evidence>
<feature type="domain" description="DUF8173" evidence="3">
    <location>
        <begin position="228"/>
        <end position="380"/>
    </location>
</feature>
<name>A0A7C2B0W0_THERO</name>
<feature type="compositionally biased region" description="Basic and acidic residues" evidence="1">
    <location>
        <begin position="413"/>
        <end position="426"/>
    </location>
</feature>
<accession>A0A7C2B0W0</accession>
<evidence type="ECO:0000256" key="2">
    <source>
        <dbReference type="SAM" id="Phobius"/>
    </source>
</evidence>
<feature type="transmembrane region" description="Helical" evidence="2">
    <location>
        <begin position="362"/>
        <end position="382"/>
    </location>
</feature>
<feature type="region of interest" description="Disordered" evidence="1">
    <location>
        <begin position="398"/>
        <end position="426"/>
    </location>
</feature>
<keyword evidence="2" id="KW-0472">Membrane</keyword>
<keyword evidence="2" id="KW-1133">Transmembrane helix</keyword>
<gene>
    <name evidence="4" type="ORF">ENP47_03070</name>
</gene>